<dbReference type="Proteomes" id="UP000887540">
    <property type="component" value="Unplaced"/>
</dbReference>
<dbReference type="SUPFAM" id="SSF81321">
    <property type="entry name" value="Family A G protein-coupled receptor-like"/>
    <property type="match status" value="1"/>
</dbReference>
<evidence type="ECO:0000313" key="2">
    <source>
        <dbReference type="Proteomes" id="UP000887540"/>
    </source>
</evidence>
<keyword evidence="2" id="KW-1185">Reference proteome</keyword>
<dbReference type="Gene3D" id="1.20.1070.10">
    <property type="entry name" value="Rhodopsin 7-helix transmembrane proteins"/>
    <property type="match status" value="1"/>
</dbReference>
<organism evidence="2 3">
    <name type="scientific">Acrobeloides nanus</name>
    <dbReference type="NCBI Taxonomy" id="290746"/>
    <lineage>
        <taxon>Eukaryota</taxon>
        <taxon>Metazoa</taxon>
        <taxon>Ecdysozoa</taxon>
        <taxon>Nematoda</taxon>
        <taxon>Chromadorea</taxon>
        <taxon>Rhabditida</taxon>
        <taxon>Tylenchina</taxon>
        <taxon>Cephalobomorpha</taxon>
        <taxon>Cephaloboidea</taxon>
        <taxon>Cephalobidae</taxon>
        <taxon>Acrobeloides</taxon>
    </lineage>
</organism>
<evidence type="ECO:0000313" key="3">
    <source>
        <dbReference type="WBParaSite" id="ACRNAN_scaffold783.g31965.t1"/>
    </source>
</evidence>
<sequence length="167" mass="19518">MGAELFQPDGQFTLETGNDFISVKDLFFLQEEVMLVLICMMFVLYVIIIIGMVIQRRFLTSYKQPLSSQEIRILLQAMFIFVYKAVITAMWRYYIPPRKVPYIIFESLSLLEAGYNPFMYFIMIRELRNCTRKFFGCKSPKVEAKSISVNTALVPVQIVKPARIAWK</sequence>
<keyword evidence="1" id="KW-1133">Transmembrane helix</keyword>
<reference evidence="3" key="1">
    <citation type="submission" date="2022-11" db="UniProtKB">
        <authorList>
            <consortium name="WormBaseParasite"/>
        </authorList>
    </citation>
    <scope>IDENTIFICATION</scope>
</reference>
<proteinExistence type="predicted"/>
<evidence type="ECO:0000256" key="1">
    <source>
        <dbReference type="SAM" id="Phobius"/>
    </source>
</evidence>
<feature type="transmembrane region" description="Helical" evidence="1">
    <location>
        <begin position="33"/>
        <end position="54"/>
    </location>
</feature>
<feature type="transmembrane region" description="Helical" evidence="1">
    <location>
        <begin position="100"/>
        <end position="123"/>
    </location>
</feature>
<dbReference type="AlphaFoldDB" id="A0A914EH24"/>
<name>A0A914EH24_9BILA</name>
<accession>A0A914EH24</accession>
<keyword evidence="1" id="KW-0472">Membrane</keyword>
<keyword evidence="1" id="KW-0812">Transmembrane</keyword>
<protein>
    <submittedName>
        <fullName evidence="3">Uncharacterized protein</fullName>
    </submittedName>
</protein>
<dbReference type="WBParaSite" id="ACRNAN_scaffold783.g31965.t1">
    <property type="protein sequence ID" value="ACRNAN_scaffold783.g31965.t1"/>
    <property type="gene ID" value="ACRNAN_scaffold783.g31965"/>
</dbReference>
<feature type="transmembrane region" description="Helical" evidence="1">
    <location>
        <begin position="74"/>
        <end position="94"/>
    </location>
</feature>